<dbReference type="HOGENOM" id="CLU_2039394_0_0_1"/>
<keyword evidence="1" id="KW-0472">Membrane</keyword>
<keyword evidence="1" id="KW-0812">Transmembrane</keyword>
<feature type="transmembrane region" description="Helical" evidence="1">
    <location>
        <begin position="59"/>
        <end position="81"/>
    </location>
</feature>
<feature type="transmembrane region" description="Helical" evidence="1">
    <location>
        <begin position="102"/>
        <end position="119"/>
    </location>
</feature>
<accession>A0A075AQQ4</accession>
<sequence length="121" mass="14007">MMSGHFENFTVLRFMVSLLTMGFVLFKTSSIASSGFPDLTKDLYDELPGETPKLFENEIAYFPLYFVASLYNLAFFIDNAVRYFNNINGVWRIKIAILYESWRAIVNIIVSTFVAYLNLRC</sequence>
<proteinExistence type="predicted"/>
<dbReference type="EMBL" id="KE561347">
    <property type="protein sequence ID" value="EPZ30922.1"/>
    <property type="molecule type" value="Genomic_DNA"/>
</dbReference>
<protein>
    <submittedName>
        <fullName evidence="2">Uncharacterized protein</fullName>
    </submittedName>
</protein>
<dbReference type="Proteomes" id="UP000030755">
    <property type="component" value="Unassembled WGS sequence"/>
</dbReference>
<gene>
    <name evidence="2" type="ORF">O9G_002799</name>
</gene>
<dbReference type="AlphaFoldDB" id="A0A075AQQ4"/>
<evidence type="ECO:0000256" key="1">
    <source>
        <dbReference type="SAM" id="Phobius"/>
    </source>
</evidence>
<reference evidence="2 3" key="1">
    <citation type="journal article" date="2013" name="Curr. Biol.">
        <title>Shared signatures of parasitism and phylogenomics unite Cryptomycota and microsporidia.</title>
        <authorList>
            <person name="James T.Y."/>
            <person name="Pelin A."/>
            <person name="Bonen L."/>
            <person name="Ahrendt S."/>
            <person name="Sain D."/>
            <person name="Corradi N."/>
            <person name="Stajich J.E."/>
        </authorList>
    </citation>
    <scope>NUCLEOTIDE SEQUENCE [LARGE SCALE GENOMIC DNA]</scope>
    <source>
        <strain evidence="2 3">CSF55</strain>
    </source>
</reference>
<keyword evidence="1" id="KW-1133">Transmembrane helix</keyword>
<keyword evidence="3" id="KW-1185">Reference proteome</keyword>
<evidence type="ECO:0000313" key="3">
    <source>
        <dbReference type="Proteomes" id="UP000030755"/>
    </source>
</evidence>
<organism evidence="2 3">
    <name type="scientific">Rozella allomycis (strain CSF55)</name>
    <dbReference type="NCBI Taxonomy" id="988480"/>
    <lineage>
        <taxon>Eukaryota</taxon>
        <taxon>Fungi</taxon>
        <taxon>Fungi incertae sedis</taxon>
        <taxon>Cryptomycota</taxon>
        <taxon>Cryptomycota incertae sedis</taxon>
        <taxon>Rozella</taxon>
    </lineage>
</organism>
<evidence type="ECO:0000313" key="2">
    <source>
        <dbReference type="EMBL" id="EPZ30922.1"/>
    </source>
</evidence>
<name>A0A075AQQ4_ROZAC</name>